<gene>
    <name evidence="1" type="ORF">PS900_03494</name>
</gene>
<organism evidence="1 2">
    <name type="scientific">Pseudomonas fluorescens</name>
    <dbReference type="NCBI Taxonomy" id="294"/>
    <lineage>
        <taxon>Bacteria</taxon>
        <taxon>Pseudomonadati</taxon>
        <taxon>Pseudomonadota</taxon>
        <taxon>Gammaproteobacteria</taxon>
        <taxon>Pseudomonadales</taxon>
        <taxon>Pseudomonadaceae</taxon>
        <taxon>Pseudomonas</taxon>
    </lineage>
</organism>
<accession>A0A8H2RS43</accession>
<dbReference type="EMBL" id="CABVIE010000010">
    <property type="protein sequence ID" value="VVP13996.1"/>
    <property type="molecule type" value="Genomic_DNA"/>
</dbReference>
<dbReference type="AlphaFoldDB" id="A0A8H2RS43"/>
<proteinExistence type="predicted"/>
<dbReference type="Proteomes" id="UP000325723">
    <property type="component" value="Unassembled WGS sequence"/>
</dbReference>
<comment type="caution">
    <text evidence="1">The sequence shown here is derived from an EMBL/GenBank/DDBJ whole genome shotgun (WGS) entry which is preliminary data.</text>
</comment>
<sequence length="659" mass="75337">MRYLTLYRSETSSTSTDQVTISSNYLGREDFDLSLPLHGGLHYVFMRGVRMTSYAKGYELRMAINAFLDFTSEYNGAVVPGLRIESLSDVGVEEYAVFEEYLRRNKRRIYLAIRLRSAFKLIARKYDDGMPHLKLRIIEEPVSIPSEPLSDAADQDFYYAMHKEVDRLLDKLKFNEAVATAQPYDKWEVWDICRELYSFRYGQRSSWVIDPVRAAATLKCEGYPFHMRNAHIDACAVDARTSTLSPTGRTPLEFVLSCCIYKGFLRFRAPDSIELVELFKLMFPTSQDQASLAMFIQRQLGWNKETVLALDVNDYLHPISELANDDTVLLLSQKVKSQGQGEPYEKPKATLATSSRSDFYSGYNLIRLAGTLSKQCRDLLKRDVSVEMDDCRLRSPFLFLADPRLPWSPSERIHSLHEQSHWNVGVKGFLTDAKLVDNGVPLLTGADLQNRLRVTSLQSNKKLHKQPVALTALIYGHSNPVTTDTHYDQSVYAMADRIKRFHTFQQSFIEKSQSGQFKGYMADRGTNCVESPRFRILTVMGHERALWACMDSWSPSFPGSQLLPPGARCTRLDKCNSCDKWCVLEDSLPFLMERATTLELQIERDPHAHSIYAGELGVLHYVLDTWGNKSALELAKQYLRRFEALLPLDLKSLVAYIED</sequence>
<protein>
    <submittedName>
        <fullName evidence="1">Uncharacterized protein</fullName>
    </submittedName>
</protein>
<evidence type="ECO:0000313" key="2">
    <source>
        <dbReference type="Proteomes" id="UP000325723"/>
    </source>
</evidence>
<reference evidence="1 2" key="1">
    <citation type="submission" date="2019-09" db="EMBL/GenBank/DDBJ databases">
        <authorList>
            <person name="Chandra G."/>
            <person name="Truman W A."/>
        </authorList>
    </citation>
    <scope>NUCLEOTIDE SEQUENCE [LARGE SCALE GENOMIC DNA]</scope>
    <source>
        <strain evidence="1">PS900</strain>
    </source>
</reference>
<evidence type="ECO:0000313" key="1">
    <source>
        <dbReference type="EMBL" id="VVP13996.1"/>
    </source>
</evidence>
<name>A0A8H2RS43_PSEFL</name>